<evidence type="ECO:0000256" key="1">
    <source>
        <dbReference type="ARBA" id="ARBA00023002"/>
    </source>
</evidence>
<gene>
    <name evidence="4" type="ORF">E3N84_05315</name>
</gene>
<dbReference type="Proteomes" id="UP000298488">
    <property type="component" value="Unassembled WGS sequence"/>
</dbReference>
<dbReference type="PANTHER" id="PTHR10366:SF564">
    <property type="entry name" value="STEROL-4-ALPHA-CARBOXYLATE 3-DEHYDROGENASE, DECARBOXYLATING"/>
    <property type="match status" value="1"/>
</dbReference>
<dbReference type="Pfam" id="PF01370">
    <property type="entry name" value="Epimerase"/>
    <property type="match status" value="1"/>
</dbReference>
<protein>
    <submittedName>
        <fullName evidence="4">Aldehyde reductase</fullName>
    </submittedName>
</protein>
<dbReference type="AlphaFoldDB" id="A0A4R8VBP0"/>
<evidence type="ECO:0000313" key="5">
    <source>
        <dbReference type="Proteomes" id="UP000298488"/>
    </source>
</evidence>
<dbReference type="OrthoDB" id="9778052at2"/>
<comment type="caution">
    <text evidence="4">The sequence shown here is derived from an EMBL/GenBank/DDBJ whole genome shotgun (WGS) entry which is preliminary data.</text>
</comment>
<keyword evidence="1" id="KW-0560">Oxidoreductase</keyword>
<dbReference type="RefSeq" id="WP_104095392.1">
    <property type="nucleotide sequence ID" value="NZ_JACHBP010000001.1"/>
</dbReference>
<evidence type="ECO:0000313" key="4">
    <source>
        <dbReference type="EMBL" id="TFB79520.1"/>
    </source>
</evidence>
<dbReference type="GO" id="GO:0016616">
    <property type="term" value="F:oxidoreductase activity, acting on the CH-OH group of donors, NAD or NADP as acceptor"/>
    <property type="evidence" value="ECO:0007669"/>
    <property type="project" value="TreeGrafter"/>
</dbReference>
<organism evidence="4 5">
    <name type="scientific">Terrimesophilobacter mesophilus</name>
    <dbReference type="NCBI Taxonomy" id="433647"/>
    <lineage>
        <taxon>Bacteria</taxon>
        <taxon>Bacillati</taxon>
        <taxon>Actinomycetota</taxon>
        <taxon>Actinomycetes</taxon>
        <taxon>Micrococcales</taxon>
        <taxon>Microbacteriaceae</taxon>
        <taxon>Terrimesophilobacter</taxon>
    </lineage>
</organism>
<dbReference type="CDD" id="cd05227">
    <property type="entry name" value="AR_SDR_e"/>
    <property type="match status" value="1"/>
</dbReference>
<dbReference type="InterPro" id="IPR001509">
    <property type="entry name" value="Epimerase_deHydtase"/>
</dbReference>
<evidence type="ECO:0000256" key="2">
    <source>
        <dbReference type="ARBA" id="ARBA00023445"/>
    </source>
</evidence>
<feature type="domain" description="NAD-dependent epimerase/dehydratase" evidence="3">
    <location>
        <begin position="6"/>
        <end position="247"/>
    </location>
</feature>
<comment type="similarity">
    <text evidence="2">Belongs to the NAD(P)-dependent epimerase/dehydratase family. Dihydroflavonol-4-reductase subfamily.</text>
</comment>
<sequence>MSGERVLVTGGSGFVGVHCIQALLNAGYRVRTTVRSLDRDHEVRAMLAKAGAAMNDAPGEALEFRVADLLSDAGWADAADGCTYVLHVASPFPGRDPKDEDDLIRPAREGALRVLKAARDAGVKRVVLTSSFAAIGYGTKELTRPYTEDDWTDATANVSAYVKSKTLAERAAWDFMDREGGSMELSVVNPTAILGPVYGTDLSTSIELVRRLLNGATPGLPKVTFAFVDVRDVADLHVRAMTNPAAAGERFLATSDGVLTVPQLAQILRDQLGEAARKVSTFVLPNWMVRTAALFDPSLREIARRLGNHREVSNAKAKSLLGWEPHSNAELLKATAESLADLGLAPGNA</sequence>
<dbReference type="InterPro" id="IPR036291">
    <property type="entry name" value="NAD(P)-bd_dom_sf"/>
</dbReference>
<reference evidence="4 5" key="1">
    <citation type="submission" date="2019-03" db="EMBL/GenBank/DDBJ databases">
        <title>Genomics of glacier-inhabiting Cryobacterium strains.</title>
        <authorList>
            <person name="Liu Q."/>
            <person name="Xin Y.-H."/>
        </authorList>
    </citation>
    <scope>NUCLEOTIDE SEQUENCE [LARGE SCALE GENOMIC DNA]</scope>
    <source>
        <strain evidence="4 5">CGMCC 1.10440</strain>
    </source>
</reference>
<dbReference type="EMBL" id="SOFI01000003">
    <property type="protein sequence ID" value="TFB79520.1"/>
    <property type="molecule type" value="Genomic_DNA"/>
</dbReference>
<dbReference type="Gene3D" id="3.40.50.720">
    <property type="entry name" value="NAD(P)-binding Rossmann-like Domain"/>
    <property type="match status" value="1"/>
</dbReference>
<dbReference type="InterPro" id="IPR050425">
    <property type="entry name" value="NAD(P)_dehydrat-like"/>
</dbReference>
<dbReference type="FunFam" id="3.40.50.720:FF:000336">
    <property type="entry name" value="Aldehyde reductase"/>
    <property type="match status" value="1"/>
</dbReference>
<evidence type="ECO:0000259" key="3">
    <source>
        <dbReference type="Pfam" id="PF01370"/>
    </source>
</evidence>
<dbReference type="PANTHER" id="PTHR10366">
    <property type="entry name" value="NAD DEPENDENT EPIMERASE/DEHYDRATASE"/>
    <property type="match status" value="1"/>
</dbReference>
<dbReference type="SUPFAM" id="SSF51735">
    <property type="entry name" value="NAD(P)-binding Rossmann-fold domains"/>
    <property type="match status" value="1"/>
</dbReference>
<name>A0A4R8VBP0_9MICO</name>
<accession>A0A4R8VBP0</accession>
<keyword evidence="5" id="KW-1185">Reference proteome</keyword>
<proteinExistence type="inferred from homology"/>